<name>A0AAD6S145_9AGAR</name>
<dbReference type="AlphaFoldDB" id="A0AAD6S145"/>
<evidence type="ECO:0000256" key="1">
    <source>
        <dbReference type="SAM" id="MobiDB-lite"/>
    </source>
</evidence>
<keyword evidence="3" id="KW-1185">Reference proteome</keyword>
<evidence type="ECO:0000313" key="3">
    <source>
        <dbReference type="Proteomes" id="UP001218188"/>
    </source>
</evidence>
<feature type="region of interest" description="Disordered" evidence="1">
    <location>
        <begin position="1041"/>
        <end position="1064"/>
    </location>
</feature>
<gene>
    <name evidence="2" type="ORF">C8F04DRAFT_1198623</name>
</gene>
<sequence length="1064" mass="118430">MPANPPDVWRLSRANAPWIHSGIQSGSLDAKQVAHDLAVLIDPSDQELVNTLTTFFQGVSDFDRTGCDLKATAGTLNGQQRAEAVFHHLGIRILELSPAPVKSKEHDWICSSLAPLALADRLAWLAQPSKQAPLFAPGRAHFQTRRIDLSPHEIKNWWESLRVLKVAMNVPSEPLFHPAKMESAPRTSRCMQLQKGTKGVKIGMLKLNLEGFVYGLKAFLLGDPTFNRDTREKLVRSDITPEWSDAEIENAIEETRILELCSPIFMACLFYSPGILTKTGITDHTPWPFADSWMCRGNLHLLDDANTNLISIDRTFWILLLRAALGKISLDQIVPSFFNDLNVSRILETCPTSAEMSCLHIPSAGDFNPPITGPLTLTGSIMDNTDLIQMKAAEYYDFEFNFDGSFDTDLSQTQSRATISVPTTASLPVVASTHPLTQTGSVDNEVEGGGGQEKRIHGERGVTEKDNEQKEGESDSNEPPKKKRKANSVDKSDRKLHAVTRPKLRSKRSAKAPTPAGSHPSTWVAVSDGWAVPTLREAEVLETAKRLDPTKLYDVWHTPLPIDYWVFSPTTADGGLQAEKKTFHYRPFAATAEEDLKALRNYGLAAHWDAPSYHPPGSPSCRPVSSEICSDGDAIGPDQLSDIVPGPNISVIFVAAEEKTGEKLAGRQMQELLRNRCALIISKTPYNHDGQEFTFNEESFARFTNVERLAFVQGTKKVDRFGSSKPNSRSEAGCWPAERLALLQRATAAQRGSHSSRQVAAENQTPQQIDASAIGMDTTASHEFATSWLQDLATIPEFSFPHDEVKWGVFATEGAMTGYAAIEGVKSHRGNIRSRNAFDGFDGWTSMTDIYEFEMVHLDRYTTLITTNADHEPARRFLLRIFIYISRAFTDAAKAKKAVPTEMRQHLPDLGTADGILDVLALRSFVILFMALTSVGPHARALPFNTNLWKEIMCSWTLALELDMHILEAFEFEQSAGSGPGNFRGGRQSSMVKYREDRPDLKLPKEFTTPEFTAQLRQMLGRFDLRRQHFNHENYENVSKPHHEVDLCGPSRSVRRAATSQEVR</sequence>
<protein>
    <submittedName>
        <fullName evidence="2">Uncharacterized protein</fullName>
    </submittedName>
</protein>
<dbReference type="Proteomes" id="UP001218188">
    <property type="component" value="Unassembled WGS sequence"/>
</dbReference>
<accession>A0AAD6S145</accession>
<feature type="compositionally biased region" description="Basic residues" evidence="1">
    <location>
        <begin position="497"/>
        <end position="510"/>
    </location>
</feature>
<feature type="compositionally biased region" description="Basic and acidic residues" evidence="1">
    <location>
        <begin position="487"/>
        <end position="496"/>
    </location>
</feature>
<proteinExistence type="predicted"/>
<reference evidence="2" key="1">
    <citation type="submission" date="2023-03" db="EMBL/GenBank/DDBJ databases">
        <title>Massive genome expansion in bonnet fungi (Mycena s.s.) driven by repeated elements and novel gene families across ecological guilds.</title>
        <authorList>
            <consortium name="Lawrence Berkeley National Laboratory"/>
            <person name="Harder C.B."/>
            <person name="Miyauchi S."/>
            <person name="Viragh M."/>
            <person name="Kuo A."/>
            <person name="Thoen E."/>
            <person name="Andreopoulos B."/>
            <person name="Lu D."/>
            <person name="Skrede I."/>
            <person name="Drula E."/>
            <person name="Henrissat B."/>
            <person name="Morin E."/>
            <person name="Kohler A."/>
            <person name="Barry K."/>
            <person name="LaButti K."/>
            <person name="Morin E."/>
            <person name="Salamov A."/>
            <person name="Lipzen A."/>
            <person name="Mereny Z."/>
            <person name="Hegedus B."/>
            <person name="Baldrian P."/>
            <person name="Stursova M."/>
            <person name="Weitz H."/>
            <person name="Taylor A."/>
            <person name="Grigoriev I.V."/>
            <person name="Nagy L.G."/>
            <person name="Martin F."/>
            <person name="Kauserud H."/>
        </authorList>
    </citation>
    <scope>NUCLEOTIDE SEQUENCE</scope>
    <source>
        <strain evidence="2">CBHHK200</strain>
    </source>
</reference>
<organism evidence="2 3">
    <name type="scientific">Mycena alexandri</name>
    <dbReference type="NCBI Taxonomy" id="1745969"/>
    <lineage>
        <taxon>Eukaryota</taxon>
        <taxon>Fungi</taxon>
        <taxon>Dikarya</taxon>
        <taxon>Basidiomycota</taxon>
        <taxon>Agaricomycotina</taxon>
        <taxon>Agaricomycetes</taxon>
        <taxon>Agaricomycetidae</taxon>
        <taxon>Agaricales</taxon>
        <taxon>Marasmiineae</taxon>
        <taxon>Mycenaceae</taxon>
        <taxon>Mycena</taxon>
    </lineage>
</organism>
<feature type="compositionally biased region" description="Basic and acidic residues" evidence="1">
    <location>
        <begin position="452"/>
        <end position="473"/>
    </location>
</feature>
<evidence type="ECO:0000313" key="2">
    <source>
        <dbReference type="EMBL" id="KAJ7018722.1"/>
    </source>
</evidence>
<dbReference type="EMBL" id="JARJCM010000326">
    <property type="protein sequence ID" value="KAJ7018722.1"/>
    <property type="molecule type" value="Genomic_DNA"/>
</dbReference>
<feature type="region of interest" description="Disordered" evidence="1">
    <location>
        <begin position="430"/>
        <end position="521"/>
    </location>
</feature>
<comment type="caution">
    <text evidence="2">The sequence shown here is derived from an EMBL/GenBank/DDBJ whole genome shotgun (WGS) entry which is preliminary data.</text>
</comment>